<evidence type="ECO:0000259" key="2">
    <source>
        <dbReference type="Pfam" id="PF07589"/>
    </source>
</evidence>
<dbReference type="EMBL" id="CP028324">
    <property type="protein sequence ID" value="AVR95392.1"/>
    <property type="molecule type" value="Genomic_DNA"/>
</dbReference>
<feature type="chain" id="PRO_5015346349" description="Ice-binding protein C-terminal domain-containing protein" evidence="1">
    <location>
        <begin position="23"/>
        <end position="201"/>
    </location>
</feature>
<dbReference type="PROSITE" id="PS00018">
    <property type="entry name" value="EF_HAND_1"/>
    <property type="match status" value="1"/>
</dbReference>
<protein>
    <recommendedName>
        <fullName evidence="2">Ice-binding protein C-terminal domain-containing protein</fullName>
    </recommendedName>
</protein>
<reference evidence="3 4" key="1">
    <citation type="submission" date="2018-03" db="EMBL/GenBank/DDBJ databases">
        <title>Massilia armeniaca sp. nov., isolated from desert soil.</title>
        <authorList>
            <person name="Huang H."/>
            <person name="Ren M."/>
        </authorList>
    </citation>
    <scope>NUCLEOTIDE SEQUENCE [LARGE SCALE GENOMIC DNA]</scope>
    <source>
        <strain evidence="3 4">ZMN-3</strain>
    </source>
</reference>
<feature type="signal peptide" evidence="1">
    <location>
        <begin position="1"/>
        <end position="22"/>
    </location>
</feature>
<evidence type="ECO:0000313" key="3">
    <source>
        <dbReference type="EMBL" id="AVR95392.1"/>
    </source>
</evidence>
<evidence type="ECO:0000256" key="1">
    <source>
        <dbReference type="SAM" id="SignalP"/>
    </source>
</evidence>
<sequence>MIKTLAVAGILAGSLVAGGASAASQTWNFAYAGFFDALSGEFDSNYRISGSFTGADINHDGVIGKEEISEFIVNGTDYIGSAQNTPYSYVGAEAFNYRIGGQLNFTAGTGARDPEGMYYYSHIIRAGLNELDKVLTPYDERTNMSYEWTDETQFSITSMTSGGVTPAVPEPGTWAMILTGLALVGGAARRRKDQALRACNG</sequence>
<dbReference type="NCBIfam" id="NF035944">
    <property type="entry name" value="PEPxxWA-CTERM"/>
    <property type="match status" value="1"/>
</dbReference>
<keyword evidence="4" id="KW-1185">Reference proteome</keyword>
<dbReference type="NCBIfam" id="TIGR02595">
    <property type="entry name" value="PEP_CTERM"/>
    <property type="match status" value="1"/>
</dbReference>
<dbReference type="KEGG" id="masz:C9I28_06415"/>
<dbReference type="AlphaFoldDB" id="A0A2R4C774"/>
<feature type="domain" description="Ice-binding protein C-terminal" evidence="2">
    <location>
        <begin position="167"/>
        <end position="191"/>
    </location>
</feature>
<dbReference type="Proteomes" id="UP000240505">
    <property type="component" value="Chromosome"/>
</dbReference>
<dbReference type="InterPro" id="IPR018247">
    <property type="entry name" value="EF_Hand_1_Ca_BS"/>
</dbReference>
<keyword evidence="1" id="KW-0732">Signal</keyword>
<dbReference type="OrthoDB" id="8708394at2"/>
<evidence type="ECO:0000313" key="4">
    <source>
        <dbReference type="Proteomes" id="UP000240505"/>
    </source>
</evidence>
<proteinExistence type="predicted"/>
<dbReference type="Pfam" id="PF07589">
    <property type="entry name" value="PEP-CTERM"/>
    <property type="match status" value="1"/>
</dbReference>
<organism evidence="3 4">
    <name type="scientific">Pseudoduganella armeniaca</name>
    <dbReference type="NCBI Taxonomy" id="2072590"/>
    <lineage>
        <taxon>Bacteria</taxon>
        <taxon>Pseudomonadati</taxon>
        <taxon>Pseudomonadota</taxon>
        <taxon>Betaproteobacteria</taxon>
        <taxon>Burkholderiales</taxon>
        <taxon>Oxalobacteraceae</taxon>
        <taxon>Telluria group</taxon>
        <taxon>Pseudoduganella</taxon>
    </lineage>
</organism>
<dbReference type="RefSeq" id="WP_107140743.1">
    <property type="nucleotide sequence ID" value="NZ_CP028324.1"/>
</dbReference>
<dbReference type="InterPro" id="IPR013424">
    <property type="entry name" value="Ice-binding_C"/>
</dbReference>
<name>A0A2R4C774_9BURK</name>
<gene>
    <name evidence="3" type="ORF">C9I28_06415</name>
</gene>
<accession>A0A2R4C774</accession>